<evidence type="ECO:0000313" key="1">
    <source>
        <dbReference type="EMBL" id="PMM58961.1"/>
    </source>
</evidence>
<comment type="caution">
    <text evidence="1">The sequence shown here is derived from an EMBL/GenBank/DDBJ whole genome shotgun (WGS) entry which is preliminary data.</text>
</comment>
<dbReference type="AlphaFoldDB" id="A0A855IQK3"/>
<reference evidence="2" key="1">
    <citation type="submission" date="2016-07" db="EMBL/GenBank/DDBJ databases">
        <title>Nontailed viruses are major unrecognized killers of bacteria in the ocean.</title>
        <authorList>
            <person name="Kauffman K."/>
            <person name="Hussain F."/>
            <person name="Yang J."/>
            <person name="Arevalo P."/>
            <person name="Brown J."/>
            <person name="Cutler M."/>
            <person name="Kelly L."/>
            <person name="Polz M.F."/>
        </authorList>
    </citation>
    <scope>NUCLEOTIDE SEQUENCE [LARGE SCALE GENOMIC DNA]</scope>
    <source>
        <strain evidence="2">10N.261.48.A1</strain>
    </source>
</reference>
<dbReference type="Proteomes" id="UP000235554">
    <property type="component" value="Unassembled WGS sequence"/>
</dbReference>
<accession>A0A855IQK3</accession>
<proteinExistence type="predicted"/>
<dbReference type="EMBL" id="MCZJ01000013">
    <property type="protein sequence ID" value="PMM58961.1"/>
    <property type="molecule type" value="Genomic_DNA"/>
</dbReference>
<sequence>MTITNKPTTTEQLSLAFELYHRIPKGRKVTAQQLQLELSHAGIERDIRTIQRNLDVVVQYLDVDKDTRNKPYGYSRELISQIVLGPRESIVLQLAKALVTDVLPTPLHYAVESAFQLILNHQHSYPGVQQPNGQSKKVNTNIDRSSYSEITELTSTFEPLSLALTYQRLISVTFINEHVIESIKPLGLVLSSDTFHLVYQHPNSEYDNLPLNQIKTVKVLTFHFDYPSSFQLSDYQIRHQTSLHAEPEDILINQ</sequence>
<dbReference type="RefSeq" id="WP_102554882.1">
    <property type="nucleotide sequence ID" value="NZ_MCZJ01000013.1"/>
</dbReference>
<protein>
    <recommendedName>
        <fullName evidence="3">WYL domain-containing protein</fullName>
    </recommendedName>
</protein>
<evidence type="ECO:0000313" key="2">
    <source>
        <dbReference type="Proteomes" id="UP000235554"/>
    </source>
</evidence>
<evidence type="ECO:0008006" key="3">
    <source>
        <dbReference type="Google" id="ProtNLM"/>
    </source>
</evidence>
<gene>
    <name evidence="1" type="ORF">BCT50_05915</name>
</gene>
<organism evidence="1 2">
    <name type="scientific">Vibrio lentus</name>
    <dbReference type="NCBI Taxonomy" id="136468"/>
    <lineage>
        <taxon>Bacteria</taxon>
        <taxon>Pseudomonadati</taxon>
        <taxon>Pseudomonadota</taxon>
        <taxon>Gammaproteobacteria</taxon>
        <taxon>Vibrionales</taxon>
        <taxon>Vibrionaceae</taxon>
        <taxon>Vibrio</taxon>
    </lineage>
</organism>
<name>A0A855IQK3_9VIBR</name>